<proteinExistence type="predicted"/>
<protein>
    <submittedName>
        <fullName evidence="1">Uncharacterized protein</fullName>
    </submittedName>
</protein>
<evidence type="ECO:0000313" key="2">
    <source>
        <dbReference type="Proteomes" id="UP000299102"/>
    </source>
</evidence>
<reference evidence="1 2" key="1">
    <citation type="journal article" date="2019" name="Commun. Biol.">
        <title>The bagworm genome reveals a unique fibroin gene that provides high tensile strength.</title>
        <authorList>
            <person name="Kono N."/>
            <person name="Nakamura H."/>
            <person name="Ohtoshi R."/>
            <person name="Tomita M."/>
            <person name="Numata K."/>
            <person name="Arakawa K."/>
        </authorList>
    </citation>
    <scope>NUCLEOTIDE SEQUENCE [LARGE SCALE GENOMIC DNA]</scope>
</reference>
<keyword evidence="2" id="KW-1185">Reference proteome</keyword>
<evidence type="ECO:0000313" key="1">
    <source>
        <dbReference type="EMBL" id="GBP42877.1"/>
    </source>
</evidence>
<name>A0A4C1VYG6_EUMVA</name>
<organism evidence="1 2">
    <name type="scientific">Eumeta variegata</name>
    <name type="common">Bagworm moth</name>
    <name type="synonym">Eumeta japonica</name>
    <dbReference type="NCBI Taxonomy" id="151549"/>
    <lineage>
        <taxon>Eukaryota</taxon>
        <taxon>Metazoa</taxon>
        <taxon>Ecdysozoa</taxon>
        <taxon>Arthropoda</taxon>
        <taxon>Hexapoda</taxon>
        <taxon>Insecta</taxon>
        <taxon>Pterygota</taxon>
        <taxon>Neoptera</taxon>
        <taxon>Endopterygota</taxon>
        <taxon>Lepidoptera</taxon>
        <taxon>Glossata</taxon>
        <taxon>Ditrysia</taxon>
        <taxon>Tineoidea</taxon>
        <taxon>Psychidae</taxon>
        <taxon>Oiketicinae</taxon>
        <taxon>Eumeta</taxon>
    </lineage>
</organism>
<dbReference type="EMBL" id="BGZK01000425">
    <property type="protein sequence ID" value="GBP42877.1"/>
    <property type="molecule type" value="Genomic_DNA"/>
</dbReference>
<dbReference type="AlphaFoldDB" id="A0A4C1VYG6"/>
<sequence length="122" mass="14240">MHFVFFTHERSWVVHDLYIFVAGAGRRTYLLPHARTSSRREYDPDGSSGDGPLSGVQFMEFSQFSRRYRGGVSGFTVIFLDRNGRVWEYNKVVGRRSVWTGETRRLRTSTIRKNYNDHSLDA</sequence>
<dbReference type="Proteomes" id="UP000299102">
    <property type="component" value="Unassembled WGS sequence"/>
</dbReference>
<comment type="caution">
    <text evidence="1">The sequence shown here is derived from an EMBL/GenBank/DDBJ whole genome shotgun (WGS) entry which is preliminary data.</text>
</comment>
<accession>A0A4C1VYG6</accession>
<gene>
    <name evidence="1" type="ORF">EVAR_27230_1</name>
</gene>